<name>A0A9W9X6D0_9EURO</name>
<dbReference type="Proteomes" id="UP001148312">
    <property type="component" value="Unassembled WGS sequence"/>
</dbReference>
<proteinExistence type="predicted"/>
<reference evidence="2" key="2">
    <citation type="journal article" date="2023" name="IMA Fungus">
        <title>Comparative genomic study of the Penicillium genus elucidates a diverse pangenome and 15 lateral gene transfer events.</title>
        <authorList>
            <person name="Petersen C."/>
            <person name="Sorensen T."/>
            <person name="Nielsen M.R."/>
            <person name="Sondergaard T.E."/>
            <person name="Sorensen J.L."/>
            <person name="Fitzpatrick D.A."/>
            <person name="Frisvad J.C."/>
            <person name="Nielsen K.L."/>
        </authorList>
    </citation>
    <scope>NUCLEOTIDE SEQUENCE</scope>
    <source>
        <strain evidence="2">IBT 30728</strain>
    </source>
</reference>
<dbReference type="RefSeq" id="XP_056790097.1">
    <property type="nucleotide sequence ID" value="XM_056934903.1"/>
</dbReference>
<evidence type="ECO:0000313" key="2">
    <source>
        <dbReference type="EMBL" id="KAJ5485313.1"/>
    </source>
</evidence>
<dbReference type="AlphaFoldDB" id="A0A9W9X6D0"/>
<dbReference type="GeneID" id="81625152"/>
<protein>
    <submittedName>
        <fullName evidence="2">Uncharacterized protein</fullName>
    </submittedName>
</protein>
<dbReference type="EMBL" id="JAPWDQ010000005">
    <property type="protein sequence ID" value="KAJ5485313.1"/>
    <property type="molecule type" value="Genomic_DNA"/>
</dbReference>
<organism evidence="2 3">
    <name type="scientific">Penicillium diatomitis</name>
    <dbReference type="NCBI Taxonomy" id="2819901"/>
    <lineage>
        <taxon>Eukaryota</taxon>
        <taxon>Fungi</taxon>
        <taxon>Dikarya</taxon>
        <taxon>Ascomycota</taxon>
        <taxon>Pezizomycotina</taxon>
        <taxon>Eurotiomycetes</taxon>
        <taxon>Eurotiomycetidae</taxon>
        <taxon>Eurotiales</taxon>
        <taxon>Aspergillaceae</taxon>
        <taxon>Penicillium</taxon>
    </lineage>
</organism>
<comment type="caution">
    <text evidence="2">The sequence shown here is derived from an EMBL/GenBank/DDBJ whole genome shotgun (WGS) entry which is preliminary data.</text>
</comment>
<evidence type="ECO:0000256" key="1">
    <source>
        <dbReference type="SAM" id="MobiDB-lite"/>
    </source>
</evidence>
<accession>A0A9W9X6D0</accession>
<sequence length="87" mass="9289">MDPGRLALDREDSPLGQRTVQHAVTIVPPQIPLWQLDSSPLTSCVSKLAGASLDPVRGSPPSLLSLDGEGPQPRKRIRSHWNAGSTA</sequence>
<feature type="region of interest" description="Disordered" evidence="1">
    <location>
        <begin position="56"/>
        <end position="87"/>
    </location>
</feature>
<gene>
    <name evidence="2" type="ORF">N7539_005301</name>
</gene>
<reference evidence="2" key="1">
    <citation type="submission" date="2022-12" db="EMBL/GenBank/DDBJ databases">
        <authorList>
            <person name="Petersen C."/>
        </authorList>
    </citation>
    <scope>NUCLEOTIDE SEQUENCE</scope>
    <source>
        <strain evidence="2">IBT 30728</strain>
    </source>
</reference>
<keyword evidence="3" id="KW-1185">Reference proteome</keyword>
<evidence type="ECO:0000313" key="3">
    <source>
        <dbReference type="Proteomes" id="UP001148312"/>
    </source>
</evidence>